<reference evidence="3 4" key="1">
    <citation type="submission" date="2023-10" db="EMBL/GenBank/DDBJ databases">
        <title>Roseovarius strain S88 nov., isolated from a marine algae.</title>
        <authorList>
            <person name="Lee M.W."/>
            <person name="Lee J.K."/>
            <person name="Kim J.M."/>
            <person name="Choi D.G."/>
            <person name="Baek J.H."/>
            <person name="Bayburt H."/>
            <person name="Jung J.J."/>
            <person name="Han D.M."/>
            <person name="Jeon C.O."/>
        </authorList>
    </citation>
    <scope>NUCLEOTIDE SEQUENCE [LARGE SCALE GENOMIC DNA]</scope>
    <source>
        <strain evidence="3 4">S88</strain>
    </source>
</reference>
<dbReference type="Gene3D" id="3.40.50.410">
    <property type="entry name" value="von Willebrand factor, type A domain"/>
    <property type="match status" value="1"/>
</dbReference>
<evidence type="ECO:0000313" key="3">
    <source>
        <dbReference type="EMBL" id="WWR45012.1"/>
    </source>
</evidence>
<evidence type="ECO:0000313" key="4">
    <source>
        <dbReference type="Proteomes" id="UP001364156"/>
    </source>
</evidence>
<name>A0ABZ2HBX8_9RHOB</name>
<dbReference type="CDD" id="cd01454">
    <property type="entry name" value="vWA_norD_type"/>
    <property type="match status" value="1"/>
</dbReference>
<dbReference type="SUPFAM" id="SSF53300">
    <property type="entry name" value="vWA-like"/>
    <property type="match status" value="1"/>
</dbReference>
<dbReference type="Pfam" id="PF00092">
    <property type="entry name" value="VWA"/>
    <property type="match status" value="1"/>
</dbReference>
<dbReference type="EMBL" id="CP146069">
    <property type="protein sequence ID" value="WWR45012.1"/>
    <property type="molecule type" value="Genomic_DNA"/>
</dbReference>
<accession>A0ABZ2HBX8</accession>
<evidence type="ECO:0000259" key="2">
    <source>
        <dbReference type="PROSITE" id="PS50234"/>
    </source>
</evidence>
<dbReference type="SMART" id="SM00327">
    <property type="entry name" value="VWA"/>
    <property type="match status" value="1"/>
</dbReference>
<dbReference type="InterPro" id="IPR036465">
    <property type="entry name" value="vWFA_dom_sf"/>
</dbReference>
<dbReference type="InterPro" id="IPR002035">
    <property type="entry name" value="VWF_A"/>
</dbReference>
<dbReference type="PROSITE" id="PS50234">
    <property type="entry name" value="VWFA"/>
    <property type="match status" value="1"/>
</dbReference>
<feature type="domain" description="VWFA" evidence="2">
    <location>
        <begin position="476"/>
        <end position="662"/>
    </location>
</feature>
<dbReference type="InterPro" id="IPR051928">
    <property type="entry name" value="NorD/CobT"/>
</dbReference>
<feature type="compositionally biased region" description="Basic and acidic residues" evidence="1">
    <location>
        <begin position="276"/>
        <end position="296"/>
    </location>
</feature>
<proteinExistence type="predicted"/>
<feature type="region of interest" description="Disordered" evidence="1">
    <location>
        <begin position="255"/>
        <end position="296"/>
    </location>
</feature>
<evidence type="ECO:0000256" key="1">
    <source>
        <dbReference type="SAM" id="MobiDB-lite"/>
    </source>
</evidence>
<dbReference type="PANTHER" id="PTHR41248">
    <property type="entry name" value="NORD PROTEIN"/>
    <property type="match status" value="1"/>
</dbReference>
<keyword evidence="4" id="KW-1185">Reference proteome</keyword>
<dbReference type="Proteomes" id="UP001364156">
    <property type="component" value="Chromosome"/>
</dbReference>
<sequence>MTTSRKGCATSSRLSSANIMEGFEPWEPEETVGKLWHAWAAGFDAPPVSPEAAVYLEDEVGRLSVLFRGLGGSASVEIRPCPRRLSEHRLSWRRKLGTVAEEVEQASFDGEILRLPNEITAFDDPSLNRATYTWTTAIAAFATHFPAPNQDPLQTDLWNLAAVLQAIDAAEEQCPGLAPLTQRLADAYLKRRPVSRLPRAEATLESTLRHLLGTPDPTPAVLALGTALKTQDAMLSELVAPRRYKPMRPVPFWPVLVPPETTRVPRSEEPDQGQNDENKQETVEKSLKGSRKKSDLSNRQDSLILHKFEAILSFADYLNLNRRVDDDDPEAAKKALDDLDELALTDVSKAPKTRFKLHLDLAAEDVNREAVAGKFTYPEWDTRQKRYIKDHCAVFENVIEPEAEPAPFDAAAQRRIRRVRRQFEAFRPRPLTINGQVDGDTLDLDAVMRARADLKATGDPRDTLWCRTQSEARDLAVSILLDTSRSTESAVTGRTVLDIEREALTALAWGLEACGDTLAIHGFSSLRRERVYVNEVKDFDTPMGMLIERRLAALQPGFYTRLGTAIRHVSSKLQHRNQARRLLIVLTDGKPNDLDHYEGRHGIEDTRMAIREARRQGQAVFGIAIDPKGQSWFPRLFGTGHYAVIAHPDKLTTALPQLYRQLVGGGG</sequence>
<protein>
    <submittedName>
        <fullName evidence="3">VWA domain-containing protein</fullName>
    </submittedName>
</protein>
<gene>
    <name evidence="3" type="ORF">RZ517_09245</name>
</gene>
<organism evidence="3 4">
    <name type="scientific">Roseovarius phycicola</name>
    <dbReference type="NCBI Taxonomy" id="3080976"/>
    <lineage>
        <taxon>Bacteria</taxon>
        <taxon>Pseudomonadati</taxon>
        <taxon>Pseudomonadota</taxon>
        <taxon>Alphaproteobacteria</taxon>
        <taxon>Rhodobacterales</taxon>
        <taxon>Roseobacteraceae</taxon>
        <taxon>Roseovarius</taxon>
    </lineage>
</organism>
<dbReference type="PANTHER" id="PTHR41248:SF1">
    <property type="entry name" value="NORD PROTEIN"/>
    <property type="match status" value="1"/>
</dbReference>